<gene>
    <name evidence="2" type="ORF">FRD01_12800</name>
</gene>
<feature type="coiled-coil region" evidence="1">
    <location>
        <begin position="210"/>
        <end position="254"/>
    </location>
</feature>
<dbReference type="EMBL" id="CP042467">
    <property type="protein sequence ID" value="QED28094.1"/>
    <property type="molecule type" value="Genomic_DNA"/>
</dbReference>
<dbReference type="AlphaFoldDB" id="A0A5B8XRD6"/>
<keyword evidence="3" id="KW-1185">Reference proteome</keyword>
<dbReference type="Proteomes" id="UP000321595">
    <property type="component" value="Chromosome"/>
</dbReference>
<dbReference type="RefSeq" id="WP_146960213.1">
    <property type="nucleotide sequence ID" value="NZ_CP042467.1"/>
</dbReference>
<protein>
    <submittedName>
        <fullName evidence="2">Uncharacterized protein</fullName>
    </submittedName>
</protein>
<accession>A0A5B8XRD6</accession>
<keyword evidence="1" id="KW-0175">Coiled coil</keyword>
<evidence type="ECO:0000256" key="1">
    <source>
        <dbReference type="SAM" id="Coils"/>
    </source>
</evidence>
<evidence type="ECO:0000313" key="3">
    <source>
        <dbReference type="Proteomes" id="UP000321595"/>
    </source>
</evidence>
<name>A0A5B8XRD6_9DELT</name>
<organism evidence="2 3">
    <name type="scientific">Microvenator marinus</name>
    <dbReference type="NCBI Taxonomy" id="2600177"/>
    <lineage>
        <taxon>Bacteria</taxon>
        <taxon>Deltaproteobacteria</taxon>
        <taxon>Bradymonadales</taxon>
        <taxon>Microvenatoraceae</taxon>
        <taxon>Microvenator</taxon>
    </lineage>
</organism>
<evidence type="ECO:0000313" key="2">
    <source>
        <dbReference type="EMBL" id="QED28094.1"/>
    </source>
</evidence>
<sequence length="259" mass="30078">MIKLTPKMAKPHEAWCLNIALQVCGEVRKHESFRQHRTVDAILHMPNPVAHWGPLAGLLCRRDVLVEHFSNSVSLSDLGSCREKIGYASYRYFTTRIKNRTELHPSMVILSHRTPERVLKEPNMFEPTPHKGIWRWGSVECGPIFIVATTALEDTPEFEWMKMTTRLPQTPNEFNKAVRLISENINDKIQPEDLEKTMFDFMYVDGVNVLTYAEEQKKAAEEQKRFAEEVLRELQEQKKLNEKAFQEIEALKAELRAKS</sequence>
<proteinExistence type="predicted"/>
<reference evidence="2 3" key="1">
    <citation type="submission" date="2019-08" db="EMBL/GenBank/DDBJ databases">
        <authorList>
            <person name="Liang Q."/>
        </authorList>
    </citation>
    <scope>NUCLEOTIDE SEQUENCE [LARGE SCALE GENOMIC DNA]</scope>
    <source>
        <strain evidence="2 3">V1718</strain>
    </source>
</reference>
<dbReference type="KEGG" id="bbae:FRD01_12800"/>